<evidence type="ECO:0000313" key="1">
    <source>
        <dbReference type="EMBL" id="KGD72143.2"/>
    </source>
</evidence>
<proteinExistence type="predicted"/>
<sequence>MEHNMIPKTYAEWYKCITEECGIPLTPAFITSRLTVLEDPGHQETRRFVLLYGQAHLNMVVNWFRKASERLF</sequence>
<keyword evidence="2" id="KW-1185">Reference proteome</keyword>
<name>A0A095UCJ6_9GAMM</name>
<evidence type="ECO:0000313" key="2">
    <source>
        <dbReference type="Proteomes" id="UP000029577"/>
    </source>
</evidence>
<organism evidence="1 2">
    <name type="scientific">Tatumella morbirosei</name>
    <dbReference type="NCBI Taxonomy" id="642227"/>
    <lineage>
        <taxon>Bacteria</taxon>
        <taxon>Pseudomonadati</taxon>
        <taxon>Pseudomonadota</taxon>
        <taxon>Gammaproteobacteria</taxon>
        <taxon>Enterobacterales</taxon>
        <taxon>Erwiniaceae</taxon>
        <taxon>Tatumella</taxon>
    </lineage>
</organism>
<accession>A0A095UCJ6</accession>
<dbReference type="STRING" id="642227.HA49_15360"/>
<dbReference type="eggNOG" id="ENOG5033ANX">
    <property type="taxonomic scope" value="Bacteria"/>
</dbReference>
<dbReference type="EMBL" id="JPKR02000003">
    <property type="protein sequence ID" value="KGD72143.2"/>
    <property type="molecule type" value="Genomic_DNA"/>
</dbReference>
<gene>
    <name evidence="1" type="ORF">HA49_15360</name>
</gene>
<dbReference type="OrthoDB" id="285538at2"/>
<comment type="caution">
    <text evidence="1">The sequence shown here is derived from an EMBL/GenBank/DDBJ whole genome shotgun (WGS) entry which is preliminary data.</text>
</comment>
<reference evidence="1" key="1">
    <citation type="submission" date="2014-12" db="EMBL/GenBank/DDBJ databases">
        <title>The draft genome of the Tatumella morbirosei type strain, LMG23360T isolated from pineapple rot.</title>
        <authorList>
            <person name="Smits T.H."/>
            <person name="Palmer M."/>
            <person name="Venter S.N."/>
            <person name="Duffy B."/>
            <person name="Steenkamp E.T."/>
            <person name="Chan W.Y."/>
            <person name="Coutinho T.A."/>
            <person name="Coetzee M.P."/>
            <person name="De Maayer P."/>
        </authorList>
    </citation>
    <scope>NUCLEOTIDE SEQUENCE [LARGE SCALE GENOMIC DNA]</scope>
    <source>
        <strain evidence="1">LMG 23360</strain>
    </source>
</reference>
<dbReference type="AlphaFoldDB" id="A0A095UCJ6"/>
<protein>
    <submittedName>
        <fullName evidence="1">Uncharacterized protein</fullName>
    </submittedName>
</protein>
<dbReference type="Proteomes" id="UP000029577">
    <property type="component" value="Unassembled WGS sequence"/>
</dbReference>